<comment type="caution">
    <text evidence="3">The sequence shown here is derived from an EMBL/GenBank/DDBJ whole genome shotgun (WGS) entry which is preliminary data.</text>
</comment>
<protein>
    <recommendedName>
        <fullName evidence="2">Prolyl 4-hydroxylase alpha subunit Fe(2+) 2OG dioxygenase domain-containing protein</fullName>
    </recommendedName>
</protein>
<accession>A0ABQ3YWV1</accession>
<feature type="region of interest" description="Disordered" evidence="1">
    <location>
        <begin position="720"/>
        <end position="740"/>
    </location>
</feature>
<evidence type="ECO:0000313" key="3">
    <source>
        <dbReference type="EMBL" id="GIE02066.1"/>
    </source>
</evidence>
<dbReference type="Proteomes" id="UP000637628">
    <property type="component" value="Unassembled WGS sequence"/>
</dbReference>
<dbReference type="PANTHER" id="PTHR33099">
    <property type="entry name" value="FE2OG DIOXYGENASE DOMAIN-CONTAINING PROTEIN"/>
    <property type="match status" value="1"/>
</dbReference>
<reference evidence="3 4" key="1">
    <citation type="submission" date="2021-01" db="EMBL/GenBank/DDBJ databases">
        <title>Whole genome shotgun sequence of Actinoplanes durhamensis NBRC 14914.</title>
        <authorList>
            <person name="Komaki H."/>
            <person name="Tamura T."/>
        </authorList>
    </citation>
    <scope>NUCLEOTIDE SEQUENCE [LARGE SCALE GENOMIC DNA]</scope>
    <source>
        <strain evidence="3 4">NBRC 14914</strain>
    </source>
</reference>
<dbReference type="InterPro" id="IPR044862">
    <property type="entry name" value="Pro_4_hyd_alph_FE2OG_OXY"/>
</dbReference>
<dbReference type="Gene3D" id="2.60.120.620">
    <property type="entry name" value="q2cbj1_9rhob like domain"/>
    <property type="match status" value="1"/>
</dbReference>
<dbReference type="PANTHER" id="PTHR33099:SF7">
    <property type="entry name" value="MYND-TYPE DOMAIN-CONTAINING PROTEIN"/>
    <property type="match status" value="1"/>
</dbReference>
<keyword evidence="4" id="KW-1185">Reference proteome</keyword>
<organism evidence="3 4">
    <name type="scientific">Paractinoplanes durhamensis</name>
    <dbReference type="NCBI Taxonomy" id="113563"/>
    <lineage>
        <taxon>Bacteria</taxon>
        <taxon>Bacillati</taxon>
        <taxon>Actinomycetota</taxon>
        <taxon>Actinomycetes</taxon>
        <taxon>Micromonosporales</taxon>
        <taxon>Micromonosporaceae</taxon>
        <taxon>Paractinoplanes</taxon>
    </lineage>
</organism>
<proteinExistence type="predicted"/>
<name>A0ABQ3YWV1_9ACTN</name>
<evidence type="ECO:0000256" key="1">
    <source>
        <dbReference type="SAM" id="MobiDB-lite"/>
    </source>
</evidence>
<evidence type="ECO:0000313" key="4">
    <source>
        <dbReference type="Proteomes" id="UP000637628"/>
    </source>
</evidence>
<dbReference type="EMBL" id="BOML01000029">
    <property type="protein sequence ID" value="GIE02066.1"/>
    <property type="molecule type" value="Genomic_DNA"/>
</dbReference>
<feature type="domain" description="Prolyl 4-hydroxylase alpha subunit Fe(2+) 2OG dioxygenase" evidence="2">
    <location>
        <begin position="90"/>
        <end position="173"/>
    </location>
</feature>
<sequence length="740" mass="81109">MDVQGVGPIVFPVTAGQAKQLCLIGRPARFGKGEQTLTDAGVRDTWEIPKSRIGIDKRRWDETLRPVLQGLRDDLGLPRGCELAAEFHSMLVYAPGQFFAAHQDSEKADAMIGTLVVTLPSASKGGVLSVEHAGRAETYRASKELLTFVAFYADCRHHVEPVTSGYRVVLTYNLLVRGDTVASAAGSVDPGLVTKVTDCLVEHFAGSADEPGRLVYFLDHEYTQRALGWDRLKGDDAGRAAVVRAAAQAAGCEATLALAEVQETWSTSEPEQSWSRGRYGGRYWADEDEEEDDFDGGTESGEYELEELIESSMTLDCWLEESGEAVPTSLRVSDKEVCATTPTGDLSPHSSSHEGYMGNYGNTLDRWYRRAAIVVWPRRWAFAVRAQASPGWALDRLADLLRAGDVPGARESAATLASFWRVAAGGELVVGKALAVGWELDEPGLAAMLLAPFRVEALAPADAPALARLAARYGESWTRERVEGWFGRDWITRSSIFNREVPNWIASLPAMGAALQEAPETGLLVGRLLVAGVWSELHGWATGLLRYEAPGYRRQHLAELGPYIAGVLAGAANLDDADLRDAVVGFLSQDEDDVIPCALSTLRAARTDSAVSPRTTGLDTVAAHTARRIEQRLALPVRAAADWSIRLPKGCDCELCTTLGAFLVDPARRAFEWPLAEKRRSHIHSRIDRAELPVDHKTRRTGRPYTLVLHKTDALFTGEQEARRRDQDDLDWLTRTQPDR</sequence>
<evidence type="ECO:0000259" key="2">
    <source>
        <dbReference type="Pfam" id="PF13640"/>
    </source>
</evidence>
<dbReference type="Pfam" id="PF13640">
    <property type="entry name" value="2OG-FeII_Oxy_3"/>
    <property type="match status" value="1"/>
</dbReference>
<gene>
    <name evidence="3" type="ORF">Adu01nite_34160</name>
</gene>